<name>A0AAD8EA34_DIPPU</name>
<accession>A0AAD8EA34</accession>
<feature type="non-terminal residue" evidence="1">
    <location>
        <position position="55"/>
    </location>
</feature>
<dbReference type="AlphaFoldDB" id="A0AAD8EA34"/>
<reference evidence="1" key="1">
    <citation type="journal article" date="2023" name="IScience">
        <title>Live-bearing cockroach genome reveals convergent evolutionary mechanisms linked to viviparity in insects and beyond.</title>
        <authorList>
            <person name="Fouks B."/>
            <person name="Harrison M.C."/>
            <person name="Mikhailova A.A."/>
            <person name="Marchal E."/>
            <person name="English S."/>
            <person name="Carruthers M."/>
            <person name="Jennings E.C."/>
            <person name="Chiamaka E.L."/>
            <person name="Frigard R.A."/>
            <person name="Pippel M."/>
            <person name="Attardo G.M."/>
            <person name="Benoit J.B."/>
            <person name="Bornberg-Bauer E."/>
            <person name="Tobe S.S."/>
        </authorList>
    </citation>
    <scope>NUCLEOTIDE SEQUENCE</scope>
    <source>
        <strain evidence="1">Stay&amp;Tobe</strain>
    </source>
</reference>
<reference evidence="1" key="2">
    <citation type="submission" date="2023-05" db="EMBL/GenBank/DDBJ databases">
        <authorList>
            <person name="Fouks B."/>
        </authorList>
    </citation>
    <scope>NUCLEOTIDE SEQUENCE</scope>
    <source>
        <strain evidence="1">Stay&amp;Tobe</strain>
        <tissue evidence="1">Testes</tissue>
    </source>
</reference>
<proteinExistence type="predicted"/>
<sequence>DETRTAPAHYYAKRLSGFESSDSKRRRGARKSSTIYFIWDSQYGIFSLNLNETNL</sequence>
<evidence type="ECO:0000313" key="2">
    <source>
        <dbReference type="Proteomes" id="UP001233999"/>
    </source>
</evidence>
<evidence type="ECO:0000313" key="1">
    <source>
        <dbReference type="EMBL" id="KAJ9582252.1"/>
    </source>
</evidence>
<protein>
    <submittedName>
        <fullName evidence="1">Uncharacterized protein</fullName>
    </submittedName>
</protein>
<feature type="non-terminal residue" evidence="1">
    <location>
        <position position="1"/>
    </location>
</feature>
<gene>
    <name evidence="1" type="ORF">L9F63_003381</name>
</gene>
<dbReference type="EMBL" id="JASPKZ010007815">
    <property type="protein sequence ID" value="KAJ9582252.1"/>
    <property type="molecule type" value="Genomic_DNA"/>
</dbReference>
<comment type="caution">
    <text evidence="1">The sequence shown here is derived from an EMBL/GenBank/DDBJ whole genome shotgun (WGS) entry which is preliminary data.</text>
</comment>
<organism evidence="1 2">
    <name type="scientific">Diploptera punctata</name>
    <name type="common">Pacific beetle cockroach</name>
    <dbReference type="NCBI Taxonomy" id="6984"/>
    <lineage>
        <taxon>Eukaryota</taxon>
        <taxon>Metazoa</taxon>
        <taxon>Ecdysozoa</taxon>
        <taxon>Arthropoda</taxon>
        <taxon>Hexapoda</taxon>
        <taxon>Insecta</taxon>
        <taxon>Pterygota</taxon>
        <taxon>Neoptera</taxon>
        <taxon>Polyneoptera</taxon>
        <taxon>Dictyoptera</taxon>
        <taxon>Blattodea</taxon>
        <taxon>Blaberoidea</taxon>
        <taxon>Blaberidae</taxon>
        <taxon>Diplopterinae</taxon>
        <taxon>Diploptera</taxon>
    </lineage>
</organism>
<keyword evidence="2" id="KW-1185">Reference proteome</keyword>
<dbReference type="Proteomes" id="UP001233999">
    <property type="component" value="Unassembled WGS sequence"/>
</dbReference>